<organism evidence="1 2">
    <name type="scientific">Rhizobium mongolense</name>
    <dbReference type="NCBI Taxonomy" id="57676"/>
    <lineage>
        <taxon>Bacteria</taxon>
        <taxon>Pseudomonadati</taxon>
        <taxon>Pseudomonadota</taxon>
        <taxon>Alphaproteobacteria</taxon>
        <taxon>Hyphomicrobiales</taxon>
        <taxon>Rhizobiaceae</taxon>
        <taxon>Rhizobium/Agrobacterium group</taxon>
        <taxon>Rhizobium</taxon>
    </lineage>
</organism>
<evidence type="ECO:0000313" key="1">
    <source>
        <dbReference type="EMBL" id="MBB4272449.1"/>
    </source>
</evidence>
<dbReference type="Proteomes" id="UP000533641">
    <property type="component" value="Unassembled WGS sequence"/>
</dbReference>
<comment type="caution">
    <text evidence="1">The sequence shown here is derived from an EMBL/GenBank/DDBJ whole genome shotgun (WGS) entry which is preliminary data.</text>
</comment>
<accession>A0A7W6WCE3</accession>
<proteinExistence type="predicted"/>
<evidence type="ECO:0000313" key="2">
    <source>
        <dbReference type="Proteomes" id="UP000533641"/>
    </source>
</evidence>
<gene>
    <name evidence="1" type="ORF">GGE12_000191</name>
</gene>
<name>A0A7W6WCE3_9HYPH</name>
<sequence length="41" mass="4567">MVKGGFDYPVKARVAGTKAHRQYLSKVILPLRGVRNPALMQ</sequence>
<protein>
    <submittedName>
        <fullName evidence="1">Uncharacterized protein</fullName>
    </submittedName>
</protein>
<reference evidence="1 2" key="1">
    <citation type="submission" date="2020-08" db="EMBL/GenBank/DDBJ databases">
        <title>Genomic Encyclopedia of Type Strains, Phase IV (KMG-V): Genome sequencing to study the core and pangenomes of soil and plant-associated prokaryotes.</title>
        <authorList>
            <person name="Whitman W."/>
        </authorList>
    </citation>
    <scope>NUCLEOTIDE SEQUENCE [LARGE SCALE GENOMIC DNA]</scope>
    <source>
        <strain evidence="1 2">SEMIA 402</strain>
    </source>
</reference>
<dbReference type="AlphaFoldDB" id="A0A7W6WCE3"/>
<dbReference type="RefSeq" id="WP_376773710.1">
    <property type="nucleotide sequence ID" value="NZ_JACIGM010000001.1"/>
</dbReference>
<dbReference type="EMBL" id="JACIGM010000001">
    <property type="protein sequence ID" value="MBB4272449.1"/>
    <property type="molecule type" value="Genomic_DNA"/>
</dbReference>